<organism evidence="1 2">
    <name type="scientific">Punica granatum</name>
    <name type="common">Pomegranate</name>
    <dbReference type="NCBI Taxonomy" id="22663"/>
    <lineage>
        <taxon>Eukaryota</taxon>
        <taxon>Viridiplantae</taxon>
        <taxon>Streptophyta</taxon>
        <taxon>Embryophyta</taxon>
        <taxon>Tracheophyta</taxon>
        <taxon>Spermatophyta</taxon>
        <taxon>Magnoliopsida</taxon>
        <taxon>eudicotyledons</taxon>
        <taxon>Gunneridae</taxon>
        <taxon>Pentapetalae</taxon>
        <taxon>rosids</taxon>
        <taxon>malvids</taxon>
        <taxon>Myrtales</taxon>
        <taxon>Lythraceae</taxon>
        <taxon>Punica</taxon>
    </lineage>
</organism>
<name>A0A2I0HKY3_PUNGR</name>
<dbReference type="Proteomes" id="UP000233551">
    <property type="component" value="Unassembled WGS sequence"/>
</dbReference>
<sequence length="165" mass="18901">MTLSILRQRIHYQQEQTYWQWPPGISYAFYLLCHWGLPCPHDSHLLSSQEDLVRDLMGLQSIVGYIIAIYWPVPLKERARASNFPIGRIRRRMAVYKPIIRGKERISSRSKLSGNAPPISLAPFIRDICPWPTGDFICPVDLVRRDLMGLQSILGTCQLSLGPAQ</sequence>
<evidence type="ECO:0000313" key="1">
    <source>
        <dbReference type="EMBL" id="PKI31956.1"/>
    </source>
</evidence>
<comment type="caution">
    <text evidence="1">The sequence shown here is derived from an EMBL/GenBank/DDBJ whole genome shotgun (WGS) entry which is preliminary data.</text>
</comment>
<reference evidence="1 2" key="1">
    <citation type="submission" date="2017-11" db="EMBL/GenBank/DDBJ databases">
        <title>De-novo sequencing of pomegranate (Punica granatum L.) genome.</title>
        <authorList>
            <person name="Akparov Z."/>
            <person name="Amiraslanov A."/>
            <person name="Hajiyeva S."/>
            <person name="Abbasov M."/>
            <person name="Kaur K."/>
            <person name="Hamwieh A."/>
            <person name="Solovyev V."/>
            <person name="Salamov A."/>
            <person name="Braich B."/>
            <person name="Kosarev P."/>
            <person name="Mahmoud A."/>
            <person name="Hajiyev E."/>
            <person name="Babayeva S."/>
            <person name="Izzatullayeva V."/>
            <person name="Mammadov A."/>
            <person name="Mammadov A."/>
            <person name="Sharifova S."/>
            <person name="Ojaghi J."/>
            <person name="Eynullazada K."/>
            <person name="Bayramov B."/>
            <person name="Abdulazimova A."/>
            <person name="Shahmuradov I."/>
        </authorList>
    </citation>
    <scope>NUCLEOTIDE SEQUENCE [LARGE SCALE GENOMIC DNA]</scope>
    <source>
        <strain evidence="2">cv. AG2017</strain>
        <tissue evidence="1">Leaf</tissue>
    </source>
</reference>
<evidence type="ECO:0000313" key="2">
    <source>
        <dbReference type="Proteomes" id="UP000233551"/>
    </source>
</evidence>
<protein>
    <submittedName>
        <fullName evidence="1">Uncharacterized protein</fullName>
    </submittedName>
</protein>
<keyword evidence="2" id="KW-1185">Reference proteome</keyword>
<dbReference type="AlphaFoldDB" id="A0A2I0HKY3"/>
<gene>
    <name evidence="1" type="ORF">CRG98_047674</name>
</gene>
<accession>A0A2I0HKY3</accession>
<dbReference type="EMBL" id="PGOL01008199">
    <property type="protein sequence ID" value="PKI31956.1"/>
    <property type="molecule type" value="Genomic_DNA"/>
</dbReference>
<proteinExistence type="predicted"/>